<evidence type="ECO:0000256" key="3">
    <source>
        <dbReference type="ARBA" id="ARBA00022692"/>
    </source>
</evidence>
<dbReference type="InterPro" id="IPR020846">
    <property type="entry name" value="MFS_dom"/>
</dbReference>
<keyword evidence="9" id="KW-1185">Reference proteome</keyword>
<evidence type="ECO:0000256" key="5">
    <source>
        <dbReference type="ARBA" id="ARBA00023136"/>
    </source>
</evidence>
<dbReference type="InterPro" id="IPR036259">
    <property type="entry name" value="MFS_trans_sf"/>
</dbReference>
<accession>A0ABN5WPM0</accession>
<feature type="domain" description="Major facilitator superfamily (MFS) profile" evidence="7">
    <location>
        <begin position="10"/>
        <end position="96"/>
    </location>
</feature>
<organism evidence="8 9">
    <name type="scientific">Vreelandella olivaria</name>
    <dbReference type="NCBI Taxonomy" id="390919"/>
    <lineage>
        <taxon>Bacteria</taxon>
        <taxon>Pseudomonadati</taxon>
        <taxon>Pseudomonadota</taxon>
        <taxon>Gammaproteobacteria</taxon>
        <taxon>Oceanospirillales</taxon>
        <taxon>Halomonadaceae</taxon>
        <taxon>Vreelandella</taxon>
    </lineage>
</organism>
<dbReference type="Proteomes" id="UP000289555">
    <property type="component" value="Chromosome"/>
</dbReference>
<name>A0ABN5WPM0_9GAMM</name>
<dbReference type="PANTHER" id="PTHR23502:SF132">
    <property type="entry name" value="POLYAMINE TRANSPORTER 2-RELATED"/>
    <property type="match status" value="1"/>
</dbReference>
<comment type="subcellular location">
    <subcellularLocation>
        <location evidence="1">Membrane</location>
        <topology evidence="1">Multi-pass membrane protein</topology>
    </subcellularLocation>
</comment>
<dbReference type="InterPro" id="IPR011701">
    <property type="entry name" value="MFS"/>
</dbReference>
<feature type="transmembrane region" description="Helical" evidence="6">
    <location>
        <begin position="45"/>
        <end position="64"/>
    </location>
</feature>
<keyword evidence="2" id="KW-0813">Transport</keyword>
<evidence type="ECO:0000256" key="2">
    <source>
        <dbReference type="ARBA" id="ARBA00022448"/>
    </source>
</evidence>
<dbReference type="PANTHER" id="PTHR23502">
    <property type="entry name" value="MAJOR FACILITATOR SUPERFAMILY"/>
    <property type="match status" value="1"/>
</dbReference>
<evidence type="ECO:0000256" key="6">
    <source>
        <dbReference type="SAM" id="Phobius"/>
    </source>
</evidence>
<reference evidence="9" key="1">
    <citation type="journal article" date="2019" name="Microbiol. Resour. Announc.">
        <title>Complete Genome Sequence of Halomonas olivaria, a Moderately Halophilic Bacterium Isolated from Olive Processing Effluents, Obtained by Nanopore Sequencing.</title>
        <authorList>
            <person name="Nagata S."/>
            <person name="Ii K.M."/>
            <person name="Tsukimi T."/>
            <person name="Miura M.C."/>
            <person name="Galipon J."/>
            <person name="Arakawa K."/>
        </authorList>
    </citation>
    <scope>NUCLEOTIDE SEQUENCE [LARGE SCALE GENOMIC DNA]</scope>
    <source>
        <strain evidence="9">TYRC17</strain>
    </source>
</reference>
<evidence type="ECO:0000256" key="4">
    <source>
        <dbReference type="ARBA" id="ARBA00022989"/>
    </source>
</evidence>
<evidence type="ECO:0000313" key="9">
    <source>
        <dbReference type="Proteomes" id="UP000289555"/>
    </source>
</evidence>
<keyword evidence="5 6" id="KW-0472">Membrane</keyword>
<dbReference type="SUPFAM" id="SSF103473">
    <property type="entry name" value="MFS general substrate transporter"/>
    <property type="match status" value="1"/>
</dbReference>
<feature type="transmembrane region" description="Helical" evidence="6">
    <location>
        <begin position="7"/>
        <end position="25"/>
    </location>
</feature>
<keyword evidence="3 6" id="KW-0812">Transmembrane</keyword>
<gene>
    <name evidence="8" type="ORF">HORIV_12430</name>
</gene>
<dbReference type="PROSITE" id="PS50850">
    <property type="entry name" value="MFS"/>
    <property type="match status" value="1"/>
</dbReference>
<proteinExistence type="predicted"/>
<evidence type="ECO:0000313" key="8">
    <source>
        <dbReference type="EMBL" id="BBI48822.1"/>
    </source>
</evidence>
<dbReference type="EMBL" id="AP019416">
    <property type="protein sequence ID" value="BBI48822.1"/>
    <property type="molecule type" value="Genomic_DNA"/>
</dbReference>
<dbReference type="Gene3D" id="1.20.1720.10">
    <property type="entry name" value="Multidrug resistance protein D"/>
    <property type="match status" value="1"/>
</dbReference>
<keyword evidence="4 6" id="KW-1133">Transmembrane helix</keyword>
<sequence>MTQSKTPFIVVLSLAMTMMLGPFSMDTYLPAFPVIGESLGISQQAVSLSVSVYVFALALGQLIGGALSDRFGRQRVLMSGLAILRSQALSLVWRTP</sequence>
<protein>
    <recommendedName>
        <fullName evidence="7">Major facilitator superfamily (MFS) profile domain-containing protein</fullName>
    </recommendedName>
</protein>
<evidence type="ECO:0000259" key="7">
    <source>
        <dbReference type="PROSITE" id="PS50850"/>
    </source>
</evidence>
<dbReference type="Pfam" id="PF07690">
    <property type="entry name" value="MFS_1"/>
    <property type="match status" value="1"/>
</dbReference>
<evidence type="ECO:0000256" key="1">
    <source>
        <dbReference type="ARBA" id="ARBA00004141"/>
    </source>
</evidence>